<dbReference type="Gene3D" id="1.10.1520.10">
    <property type="entry name" value="Ribonuclease III domain"/>
    <property type="match status" value="1"/>
</dbReference>
<name>X1K6G9_9ZZZZ</name>
<dbReference type="InterPro" id="IPR036389">
    <property type="entry name" value="RNase_III_sf"/>
</dbReference>
<dbReference type="AlphaFoldDB" id="X1K6G9"/>
<evidence type="ECO:0000259" key="1">
    <source>
        <dbReference type="PROSITE" id="PS50142"/>
    </source>
</evidence>
<dbReference type="GO" id="GO:0006396">
    <property type="term" value="P:RNA processing"/>
    <property type="evidence" value="ECO:0007669"/>
    <property type="project" value="InterPro"/>
</dbReference>
<feature type="domain" description="RNase III" evidence="1">
    <location>
        <begin position="4"/>
        <end position="47"/>
    </location>
</feature>
<dbReference type="EMBL" id="BARV01010889">
    <property type="protein sequence ID" value="GAI02602.1"/>
    <property type="molecule type" value="Genomic_DNA"/>
</dbReference>
<proteinExistence type="predicted"/>
<gene>
    <name evidence="2" type="ORF">S06H3_20899</name>
</gene>
<protein>
    <recommendedName>
        <fullName evidence="1">RNase III domain-containing protein</fullName>
    </recommendedName>
</protein>
<accession>X1K6G9</accession>
<evidence type="ECO:0000313" key="2">
    <source>
        <dbReference type="EMBL" id="GAI02602.1"/>
    </source>
</evidence>
<dbReference type="GO" id="GO:0004525">
    <property type="term" value="F:ribonuclease III activity"/>
    <property type="evidence" value="ECO:0007669"/>
    <property type="project" value="InterPro"/>
</dbReference>
<feature type="non-terminal residue" evidence="2">
    <location>
        <position position="47"/>
    </location>
</feature>
<organism evidence="2">
    <name type="scientific">marine sediment metagenome</name>
    <dbReference type="NCBI Taxonomy" id="412755"/>
    <lineage>
        <taxon>unclassified sequences</taxon>
        <taxon>metagenomes</taxon>
        <taxon>ecological metagenomes</taxon>
    </lineage>
</organism>
<dbReference type="PROSITE" id="PS50142">
    <property type="entry name" value="RNASE_3_2"/>
    <property type="match status" value="1"/>
</dbReference>
<reference evidence="2" key="1">
    <citation type="journal article" date="2014" name="Front. Microbiol.">
        <title>High frequency of phylogenetically diverse reductive dehalogenase-homologous genes in deep subseafloor sedimentary metagenomes.</title>
        <authorList>
            <person name="Kawai M."/>
            <person name="Futagami T."/>
            <person name="Toyoda A."/>
            <person name="Takaki Y."/>
            <person name="Nishi S."/>
            <person name="Hori S."/>
            <person name="Arai W."/>
            <person name="Tsubouchi T."/>
            <person name="Morono Y."/>
            <person name="Uchiyama I."/>
            <person name="Ito T."/>
            <person name="Fujiyama A."/>
            <person name="Inagaki F."/>
            <person name="Takami H."/>
        </authorList>
    </citation>
    <scope>NUCLEOTIDE SEQUENCE</scope>
    <source>
        <strain evidence="2">Expedition CK06-06</strain>
    </source>
</reference>
<dbReference type="SUPFAM" id="SSF69065">
    <property type="entry name" value="RNase III domain-like"/>
    <property type="match status" value="1"/>
</dbReference>
<comment type="caution">
    <text evidence="2">The sequence shown here is derived from an EMBL/GenBank/DDBJ whole genome shotgun (WGS) entry which is preliminary data.</text>
</comment>
<sequence>MKDFSPLEKKLNLKFKNKDLLIQAFCHRSYLNENPDFYLDHNERLEF</sequence>
<dbReference type="InterPro" id="IPR000999">
    <property type="entry name" value="RNase_III_dom"/>
</dbReference>